<reference evidence="1 2" key="1">
    <citation type="submission" date="2020-08" db="EMBL/GenBank/DDBJ databases">
        <title>Whole-Genome Sequence of French Clinical Streptomyces mexicanus Strain Q0842.</title>
        <authorList>
            <person name="Boxberger M."/>
            <person name="La Scola B."/>
        </authorList>
    </citation>
    <scope>NUCLEOTIDE SEQUENCE [LARGE SCALE GENOMIC DNA]</scope>
    <source>
        <strain evidence="1 2">Marseille-Q0842</strain>
    </source>
</reference>
<dbReference type="PROSITE" id="PS51257">
    <property type="entry name" value="PROKAR_LIPOPROTEIN"/>
    <property type="match status" value="1"/>
</dbReference>
<gene>
    <name evidence="1" type="ORF">H1R13_04960</name>
</gene>
<dbReference type="Proteomes" id="UP000517694">
    <property type="component" value="Unassembled WGS sequence"/>
</dbReference>
<organism evidence="1 2">
    <name type="scientific">Streptomyces mexicanus</name>
    <dbReference type="NCBI Taxonomy" id="178566"/>
    <lineage>
        <taxon>Bacteria</taxon>
        <taxon>Bacillati</taxon>
        <taxon>Actinomycetota</taxon>
        <taxon>Actinomycetes</taxon>
        <taxon>Kitasatosporales</taxon>
        <taxon>Streptomycetaceae</taxon>
        <taxon>Streptomyces</taxon>
    </lineage>
</organism>
<dbReference type="PANTHER" id="PTHR43649:SF30">
    <property type="entry name" value="ABC TRANSPORTER SUBSTRATE-BINDING PROTEIN"/>
    <property type="match status" value="1"/>
</dbReference>
<dbReference type="EMBL" id="JACMHY010000002">
    <property type="protein sequence ID" value="MBC2864367.1"/>
    <property type="molecule type" value="Genomic_DNA"/>
</dbReference>
<name>A0A7X1LPD1_9ACTN</name>
<dbReference type="RefSeq" id="WP_185946832.1">
    <property type="nucleotide sequence ID" value="NZ_JACMHY010000002.1"/>
</dbReference>
<proteinExistence type="predicted"/>
<dbReference type="Gene3D" id="3.40.190.10">
    <property type="entry name" value="Periplasmic binding protein-like II"/>
    <property type="match status" value="2"/>
</dbReference>
<protein>
    <submittedName>
        <fullName evidence="1">Extracellular solute-binding protein</fullName>
    </submittedName>
</protein>
<dbReference type="PANTHER" id="PTHR43649">
    <property type="entry name" value="ARABINOSE-BINDING PROTEIN-RELATED"/>
    <property type="match status" value="1"/>
</dbReference>
<dbReference type="InterPro" id="IPR050490">
    <property type="entry name" value="Bact_solute-bd_prot1"/>
</dbReference>
<dbReference type="InterPro" id="IPR006059">
    <property type="entry name" value="SBP"/>
</dbReference>
<dbReference type="AlphaFoldDB" id="A0A7X1LPD1"/>
<evidence type="ECO:0000313" key="1">
    <source>
        <dbReference type="EMBL" id="MBC2864367.1"/>
    </source>
</evidence>
<keyword evidence="2" id="KW-1185">Reference proteome</keyword>
<comment type="caution">
    <text evidence="1">The sequence shown here is derived from an EMBL/GenBank/DDBJ whole genome shotgun (WGS) entry which is preliminary data.</text>
</comment>
<evidence type="ECO:0000313" key="2">
    <source>
        <dbReference type="Proteomes" id="UP000517694"/>
    </source>
</evidence>
<sequence length="431" mass="45981">MRSRTPRHGARILAGVVSVALAGVLSGCGSSSGSGGGAQTVRFVWWGNQDRADATKKAVALFEKKHPDIRVQTEFSGYAAYVQKLTTQVAGGAAPDLIQLDRPTFGEYQHKHVLADLGRYTGSTLHLDKIPANLLSGGKADGKQYAVPAGQTTQMLVYDQKLFAKAGVTVPEDGWTWKQFTEDMRKVGARTGVAGTTDFGWAVDWFDSWLHEHGKQLYTADGKLGFTAGDLEQFWNATAALRKTKGVSAPEATTKMDGSTQNSALVLKQAASEMNYDSNLTSYLSSYQGTLKAAPLPSDDPAHSGMAALPPVYFGIAQHSSHKDAAAKLLDFLVNDPEAGAAPGATRGVPANSEVRAAVCGAATGDGKAVCDYEQRVQQRMGPSDTWQWPSGSSAIKTDFQQVYDDVIFGRTSVSAGAERVVKNAQQSLEQ</sequence>
<dbReference type="Pfam" id="PF01547">
    <property type="entry name" value="SBP_bac_1"/>
    <property type="match status" value="1"/>
</dbReference>
<accession>A0A7X1LPD1</accession>
<dbReference type="SUPFAM" id="SSF53850">
    <property type="entry name" value="Periplasmic binding protein-like II"/>
    <property type="match status" value="1"/>
</dbReference>